<dbReference type="Gene3D" id="2.115.10.20">
    <property type="entry name" value="Glycosyl hydrolase domain, family 43"/>
    <property type="match status" value="1"/>
</dbReference>
<name>A0A4R7FLB6_9MICO</name>
<keyword evidence="2 4" id="KW-0378">Hydrolase</keyword>
<dbReference type="Pfam" id="PF04616">
    <property type="entry name" value="Glyco_hydro_43"/>
    <property type="match status" value="1"/>
</dbReference>
<dbReference type="GO" id="GO:0004553">
    <property type="term" value="F:hydrolase activity, hydrolyzing O-glycosyl compounds"/>
    <property type="evidence" value="ECO:0007669"/>
    <property type="project" value="InterPro"/>
</dbReference>
<dbReference type="EMBL" id="SOAM01000002">
    <property type="protein sequence ID" value="TDS77173.1"/>
    <property type="molecule type" value="Genomic_DNA"/>
</dbReference>
<evidence type="ECO:0000256" key="3">
    <source>
        <dbReference type="ARBA" id="ARBA00023295"/>
    </source>
</evidence>
<gene>
    <name evidence="5" type="ORF">CLV52_2113</name>
</gene>
<accession>A0A4R7FLB6</accession>
<organism evidence="5 6">
    <name type="scientific">Amnibacterium kyonggiense</name>
    <dbReference type="NCBI Taxonomy" id="595671"/>
    <lineage>
        <taxon>Bacteria</taxon>
        <taxon>Bacillati</taxon>
        <taxon>Actinomycetota</taxon>
        <taxon>Actinomycetes</taxon>
        <taxon>Micrococcales</taxon>
        <taxon>Microbacteriaceae</taxon>
        <taxon>Amnibacterium</taxon>
    </lineage>
</organism>
<dbReference type="InterPro" id="IPR023296">
    <property type="entry name" value="Glyco_hydro_beta-prop_sf"/>
</dbReference>
<evidence type="ECO:0000256" key="1">
    <source>
        <dbReference type="ARBA" id="ARBA00009865"/>
    </source>
</evidence>
<dbReference type="GO" id="GO:0005975">
    <property type="term" value="P:carbohydrate metabolic process"/>
    <property type="evidence" value="ECO:0007669"/>
    <property type="project" value="InterPro"/>
</dbReference>
<evidence type="ECO:0000313" key="6">
    <source>
        <dbReference type="Proteomes" id="UP000295344"/>
    </source>
</evidence>
<comment type="similarity">
    <text evidence="1 4">Belongs to the glycosyl hydrolase 43 family.</text>
</comment>
<dbReference type="AlphaFoldDB" id="A0A4R7FLB6"/>
<comment type="caution">
    <text evidence="5">The sequence shown here is derived from an EMBL/GenBank/DDBJ whole genome shotgun (WGS) entry which is preliminary data.</text>
</comment>
<keyword evidence="6" id="KW-1185">Reference proteome</keyword>
<sequence length="366" mass="39998">MTTRTTGIVAAVAGAAVALGAQGRARRRRLEARFPLRLPGMPLHDPFVVPDPGSGLYHLYSSNHPELTGDDAVGTMVYRSPDLLHWSLPTVVFRATPDLWAADGGWAPEVHRWRGRWYLFTTLHDEAAPLSVPVPGGYGTPVATPQHRRGTVIAAADSLLGPFEVVDPTGPVAPADFMTLDGSLFVDRRRRPWMVYAHEWLQKIDGTMEAVPLRPDLTGAAGDPVHLFKASDAGWIGREMPKPSANQIVPYITDGPQLIRLPGGALAMLWSTYEKNADQPDGTVSGGYVQTWAISPSGELAGPWEQRDPLVREDSGHGMVFRTFGGTPMLIVHRPFTNARGKLYEIALRRDGLRLGRRRDDLDGGD</sequence>
<keyword evidence="3 4" id="KW-0326">Glycosidase</keyword>
<reference evidence="5 6" key="1">
    <citation type="submission" date="2019-03" db="EMBL/GenBank/DDBJ databases">
        <title>Genomic Encyclopedia of Archaeal and Bacterial Type Strains, Phase II (KMG-II): from individual species to whole genera.</title>
        <authorList>
            <person name="Goeker M."/>
        </authorList>
    </citation>
    <scope>NUCLEOTIDE SEQUENCE [LARGE SCALE GENOMIC DNA]</scope>
    <source>
        <strain evidence="5 6">DSM 24782</strain>
    </source>
</reference>
<evidence type="ECO:0000313" key="5">
    <source>
        <dbReference type="EMBL" id="TDS77173.1"/>
    </source>
</evidence>
<dbReference type="InterPro" id="IPR006710">
    <property type="entry name" value="Glyco_hydro_43"/>
</dbReference>
<dbReference type="Proteomes" id="UP000295344">
    <property type="component" value="Unassembled WGS sequence"/>
</dbReference>
<protein>
    <submittedName>
        <fullName evidence="5">Glycosyl hydrolase family 43</fullName>
    </submittedName>
</protein>
<dbReference type="OrthoDB" id="9763933at2"/>
<dbReference type="CDD" id="cd08981">
    <property type="entry name" value="GH43_Bt1873-like"/>
    <property type="match status" value="1"/>
</dbReference>
<proteinExistence type="inferred from homology"/>
<evidence type="ECO:0000256" key="2">
    <source>
        <dbReference type="ARBA" id="ARBA00022801"/>
    </source>
</evidence>
<dbReference type="SUPFAM" id="SSF75005">
    <property type="entry name" value="Arabinanase/levansucrase/invertase"/>
    <property type="match status" value="1"/>
</dbReference>
<evidence type="ECO:0000256" key="4">
    <source>
        <dbReference type="RuleBase" id="RU361187"/>
    </source>
</evidence>